<protein>
    <submittedName>
        <fullName evidence="1">Sulfur oxygenase reductase</fullName>
    </submittedName>
</protein>
<dbReference type="EMBL" id="CACVAY010000148">
    <property type="protein sequence ID" value="CAA6828429.1"/>
    <property type="molecule type" value="Genomic_DNA"/>
</dbReference>
<name>A0A6S6U9I3_9GAMM</name>
<organism evidence="1">
    <name type="scientific">uncultured Thiotrichaceae bacterium</name>
    <dbReference type="NCBI Taxonomy" id="298394"/>
    <lineage>
        <taxon>Bacteria</taxon>
        <taxon>Pseudomonadati</taxon>
        <taxon>Pseudomonadota</taxon>
        <taxon>Gammaproteobacteria</taxon>
        <taxon>Thiotrichales</taxon>
        <taxon>Thiotrichaceae</taxon>
        <taxon>environmental samples</taxon>
    </lineage>
</organism>
<proteinExistence type="predicted"/>
<dbReference type="SUPFAM" id="SSF54909">
    <property type="entry name" value="Dimeric alpha+beta barrel"/>
    <property type="match status" value="1"/>
</dbReference>
<reference evidence="1" key="1">
    <citation type="submission" date="2020-01" db="EMBL/GenBank/DDBJ databases">
        <authorList>
            <person name="Meier V. D."/>
            <person name="Meier V D."/>
        </authorList>
    </citation>
    <scope>NUCLEOTIDE SEQUENCE</scope>
    <source>
        <strain evidence="1">HLG_WM_MAG_07</strain>
    </source>
</reference>
<accession>A0A6S6U9I3</accession>
<gene>
    <name evidence="1" type="ORF">HELGO_WM9230</name>
</gene>
<sequence length="312" mass="34701">MSIDVKALFDAEPASPLYVAINRVLVQNDPNLMSMMKQASSKMCLTTALTPGFKGFDLMKQRGSCPMGMRWGAATDMGEGLSHIWIDQITYWDSWEAHEAFHETFEDVVVDTCAKCGNVLLDGPEEPVFRVVHSDLPKLISQNQWLQRNAQGKADGYSIDSGETVTVMADHIIKPGAEAEFEEGEIQTLTGLKETAGMVGFQILKRIGISTLGSGHATTESMMEDLKDSSGSKLKRTAEVWEGYTIPAQYLVMVEWESMEAAQRGMPHVNVKPQLLFTHGPKVLDNCVRMPSVRISDSMFREQTYREVLNQS</sequence>
<dbReference type="Pfam" id="PF07682">
    <property type="entry name" value="SOR"/>
    <property type="match status" value="1"/>
</dbReference>
<dbReference type="AlphaFoldDB" id="A0A6S6U9I3"/>
<dbReference type="InterPro" id="IPR011008">
    <property type="entry name" value="Dimeric_a/b-barrel"/>
</dbReference>
<dbReference type="InterPro" id="IPR011661">
    <property type="entry name" value="S_Oase_red"/>
</dbReference>
<evidence type="ECO:0000313" key="1">
    <source>
        <dbReference type="EMBL" id="CAA6828429.1"/>
    </source>
</evidence>